<gene>
    <name evidence="12" type="ORF">CYLTODRAFT_410378</name>
</gene>
<comment type="similarity">
    <text evidence="8">Belongs to the protein kinase superfamily.</text>
</comment>
<dbReference type="InterPro" id="IPR000719">
    <property type="entry name" value="Prot_kinase_dom"/>
</dbReference>
<evidence type="ECO:0000259" key="11">
    <source>
        <dbReference type="PROSITE" id="PS51285"/>
    </source>
</evidence>
<dbReference type="AlphaFoldDB" id="A0A0D7BDA1"/>
<dbReference type="Proteomes" id="UP000054007">
    <property type="component" value="Unassembled WGS sequence"/>
</dbReference>
<evidence type="ECO:0000256" key="6">
    <source>
        <dbReference type="ARBA" id="ARBA00022840"/>
    </source>
</evidence>
<evidence type="ECO:0000256" key="4">
    <source>
        <dbReference type="ARBA" id="ARBA00022741"/>
    </source>
</evidence>
<evidence type="ECO:0000256" key="7">
    <source>
        <dbReference type="PROSITE-ProRule" id="PRU10141"/>
    </source>
</evidence>
<keyword evidence="4 7" id="KW-0547">Nucleotide-binding</keyword>
<evidence type="ECO:0000256" key="9">
    <source>
        <dbReference type="SAM" id="MobiDB-lite"/>
    </source>
</evidence>
<feature type="compositionally biased region" description="Basic residues" evidence="9">
    <location>
        <begin position="61"/>
        <end position="75"/>
    </location>
</feature>
<dbReference type="EMBL" id="KN880502">
    <property type="protein sequence ID" value="KIY68473.1"/>
    <property type="molecule type" value="Genomic_DNA"/>
</dbReference>
<evidence type="ECO:0000313" key="13">
    <source>
        <dbReference type="Proteomes" id="UP000054007"/>
    </source>
</evidence>
<dbReference type="CDD" id="cd05123">
    <property type="entry name" value="STKc_AGC"/>
    <property type="match status" value="1"/>
</dbReference>
<dbReference type="InterPro" id="IPR011009">
    <property type="entry name" value="Kinase-like_dom_sf"/>
</dbReference>
<keyword evidence="3" id="KW-0808">Transferase</keyword>
<keyword evidence="2" id="KW-0597">Phosphoprotein</keyword>
<dbReference type="GO" id="GO:0005524">
    <property type="term" value="F:ATP binding"/>
    <property type="evidence" value="ECO:0007669"/>
    <property type="project" value="UniProtKB-UniRule"/>
</dbReference>
<feature type="domain" description="AGC-kinase C-terminal" evidence="11">
    <location>
        <begin position="423"/>
        <end position="496"/>
    </location>
</feature>
<evidence type="ECO:0000256" key="1">
    <source>
        <dbReference type="ARBA" id="ARBA00022527"/>
    </source>
</evidence>
<keyword evidence="6 7" id="KW-0067">ATP-binding</keyword>
<feature type="compositionally biased region" description="Basic and acidic residues" evidence="9">
    <location>
        <begin position="94"/>
        <end position="113"/>
    </location>
</feature>
<dbReference type="PANTHER" id="PTHR24351">
    <property type="entry name" value="RIBOSOMAL PROTEIN S6 KINASE"/>
    <property type="match status" value="1"/>
</dbReference>
<dbReference type="PROSITE" id="PS00108">
    <property type="entry name" value="PROTEIN_KINASE_ST"/>
    <property type="match status" value="1"/>
</dbReference>
<dbReference type="PROSITE" id="PS51285">
    <property type="entry name" value="AGC_KINASE_CTER"/>
    <property type="match status" value="1"/>
</dbReference>
<evidence type="ECO:0000256" key="3">
    <source>
        <dbReference type="ARBA" id="ARBA00022679"/>
    </source>
</evidence>
<keyword evidence="5 12" id="KW-0418">Kinase</keyword>
<dbReference type="Gene3D" id="1.10.510.10">
    <property type="entry name" value="Transferase(Phosphotransferase) domain 1"/>
    <property type="match status" value="1"/>
</dbReference>
<evidence type="ECO:0000256" key="5">
    <source>
        <dbReference type="ARBA" id="ARBA00022777"/>
    </source>
</evidence>
<dbReference type="InterPro" id="IPR017441">
    <property type="entry name" value="Protein_kinase_ATP_BS"/>
</dbReference>
<sequence length="500" mass="56032">MSAKGALTGKGLAVKADDDKKTTGRKRKHTDAEELPERTKYERGAKAKGAEQTRRILQPRTTRKAPTKKAPKNKNKTTLPAVKKAKTTHIATPPEKKAEKAASEEVSGGKDDNDAVTSSALEDKLPTVSVVSTVTLDTRVGAPQCSDDEESAATVVRRVGIEDYGILRVLGQGGMGKVCLARKKDTNQLCALKAVKRNDIVSRNLRKNIFEEQDILKHLSTERDDSDGQTPLHPFLAKMQYSFINDSYVFFALEFYPGGDLYDLLDQKEHFDAELTHFYAMELASALSYLHEQNIVHRDLKPANILLDREGHVILTDFGLSKRFYPAAPKDNVCCGTTRYICPEMFEGLEYTFSPDWWSLGITPFMKKLGKSSRELENRIRLGEVEIPKKLPKNTKDLIRKLLKRNPDARLSGANIKKHPYFSSVDWSKVLAKEYAPPYVPTVDDSLTDASRFLDTDRVLAQVKVIRRSRRSEYSSNNDYFGGFYHDAAHDGLSDTSGLI</sequence>
<accession>A0A0D7BDA1</accession>
<feature type="domain" description="Protein kinase" evidence="10">
    <location>
        <begin position="164"/>
        <end position="422"/>
    </location>
</feature>
<feature type="region of interest" description="Disordered" evidence="9">
    <location>
        <begin position="1"/>
        <end position="121"/>
    </location>
</feature>
<dbReference type="PROSITE" id="PS50011">
    <property type="entry name" value="PROTEIN_KINASE_DOM"/>
    <property type="match status" value="1"/>
</dbReference>
<dbReference type="InterPro" id="IPR008271">
    <property type="entry name" value="Ser/Thr_kinase_AS"/>
</dbReference>
<dbReference type="SMART" id="SM00220">
    <property type="entry name" value="S_TKc"/>
    <property type="match status" value="1"/>
</dbReference>
<dbReference type="SUPFAM" id="SSF56112">
    <property type="entry name" value="Protein kinase-like (PK-like)"/>
    <property type="match status" value="1"/>
</dbReference>
<proteinExistence type="inferred from homology"/>
<dbReference type="Gene3D" id="3.30.200.20">
    <property type="entry name" value="Phosphorylase Kinase, domain 1"/>
    <property type="match status" value="1"/>
</dbReference>
<dbReference type="InterPro" id="IPR045270">
    <property type="entry name" value="STKc_AGC"/>
</dbReference>
<evidence type="ECO:0000256" key="8">
    <source>
        <dbReference type="RuleBase" id="RU000304"/>
    </source>
</evidence>
<keyword evidence="13" id="KW-1185">Reference proteome</keyword>
<evidence type="ECO:0000256" key="2">
    <source>
        <dbReference type="ARBA" id="ARBA00022553"/>
    </source>
</evidence>
<dbReference type="PROSITE" id="PS00107">
    <property type="entry name" value="PROTEIN_KINASE_ATP"/>
    <property type="match status" value="1"/>
</dbReference>
<evidence type="ECO:0000259" key="10">
    <source>
        <dbReference type="PROSITE" id="PS50011"/>
    </source>
</evidence>
<dbReference type="InterPro" id="IPR000961">
    <property type="entry name" value="AGC-kinase_C"/>
</dbReference>
<evidence type="ECO:0000313" key="12">
    <source>
        <dbReference type="EMBL" id="KIY68473.1"/>
    </source>
</evidence>
<dbReference type="GO" id="GO:0004674">
    <property type="term" value="F:protein serine/threonine kinase activity"/>
    <property type="evidence" value="ECO:0007669"/>
    <property type="project" value="UniProtKB-KW"/>
</dbReference>
<organism evidence="12 13">
    <name type="scientific">Cylindrobasidium torrendii FP15055 ss-10</name>
    <dbReference type="NCBI Taxonomy" id="1314674"/>
    <lineage>
        <taxon>Eukaryota</taxon>
        <taxon>Fungi</taxon>
        <taxon>Dikarya</taxon>
        <taxon>Basidiomycota</taxon>
        <taxon>Agaricomycotina</taxon>
        <taxon>Agaricomycetes</taxon>
        <taxon>Agaricomycetidae</taxon>
        <taxon>Agaricales</taxon>
        <taxon>Marasmiineae</taxon>
        <taxon>Physalacriaceae</taxon>
        <taxon>Cylindrobasidium</taxon>
    </lineage>
</organism>
<name>A0A0D7BDA1_9AGAR</name>
<dbReference type="Pfam" id="PF00069">
    <property type="entry name" value="Pkinase"/>
    <property type="match status" value="1"/>
</dbReference>
<keyword evidence="1 8" id="KW-0723">Serine/threonine-protein kinase</keyword>
<protein>
    <submittedName>
        <fullName evidence="12">Kinase-like protein</fullName>
    </submittedName>
</protein>
<feature type="binding site" evidence="7">
    <location>
        <position position="193"/>
    </location>
    <ligand>
        <name>ATP</name>
        <dbReference type="ChEBI" id="CHEBI:30616"/>
    </ligand>
</feature>
<dbReference type="STRING" id="1314674.A0A0D7BDA1"/>
<feature type="compositionally biased region" description="Basic and acidic residues" evidence="9">
    <location>
        <begin position="30"/>
        <end position="54"/>
    </location>
</feature>
<dbReference type="OrthoDB" id="63267at2759"/>
<reference evidence="12 13" key="1">
    <citation type="journal article" date="2015" name="Fungal Genet. Biol.">
        <title>Evolution of novel wood decay mechanisms in Agaricales revealed by the genome sequences of Fistulina hepatica and Cylindrobasidium torrendii.</title>
        <authorList>
            <person name="Floudas D."/>
            <person name="Held B.W."/>
            <person name="Riley R."/>
            <person name="Nagy L.G."/>
            <person name="Koehler G."/>
            <person name="Ransdell A.S."/>
            <person name="Younus H."/>
            <person name="Chow J."/>
            <person name="Chiniquy J."/>
            <person name="Lipzen A."/>
            <person name="Tritt A."/>
            <person name="Sun H."/>
            <person name="Haridas S."/>
            <person name="LaButti K."/>
            <person name="Ohm R.A."/>
            <person name="Kues U."/>
            <person name="Blanchette R.A."/>
            <person name="Grigoriev I.V."/>
            <person name="Minto R.E."/>
            <person name="Hibbett D.S."/>
        </authorList>
    </citation>
    <scope>NUCLEOTIDE SEQUENCE [LARGE SCALE GENOMIC DNA]</scope>
    <source>
        <strain evidence="12 13">FP15055 ss-10</strain>
    </source>
</reference>